<keyword evidence="2" id="KW-1185">Reference proteome</keyword>
<evidence type="ECO:0008006" key="3">
    <source>
        <dbReference type="Google" id="ProtNLM"/>
    </source>
</evidence>
<dbReference type="EMBL" id="AP025029">
    <property type="protein sequence ID" value="BDA80832.1"/>
    <property type="molecule type" value="Genomic_DNA"/>
</dbReference>
<evidence type="ECO:0000313" key="2">
    <source>
        <dbReference type="Proteomes" id="UP000245263"/>
    </source>
</evidence>
<accession>A0ABM7UP40</accession>
<evidence type="ECO:0000313" key="1">
    <source>
        <dbReference type="EMBL" id="BDA80832.1"/>
    </source>
</evidence>
<reference evidence="1 2" key="1">
    <citation type="submission" date="2021-08" db="EMBL/GenBank/DDBJ databases">
        <title>Complete genome sequence of Leptospira kobayashii strain E30.</title>
        <authorList>
            <person name="Nakao R."/>
            <person name="Nakamura S."/>
            <person name="Masuzawa T."/>
            <person name="Koizumi N."/>
        </authorList>
    </citation>
    <scope>NUCLEOTIDE SEQUENCE [LARGE SCALE GENOMIC DNA]</scope>
    <source>
        <strain evidence="1 2">E30</strain>
    </source>
</reference>
<dbReference type="Proteomes" id="UP000245263">
    <property type="component" value="Chromosome 2"/>
</dbReference>
<name>A0ABM7UP40_9LEPT</name>
<sequence>MQDQVNVEEEPPGRSAYGKEFFCSLPQKTNQIVSGTSADVTFVTSKSSDTFVEANSLGLSGANLRFNAQDFTASSNLGVFSYDLVGCVNSNLTNLLLEVSHSET</sequence>
<protein>
    <recommendedName>
        <fullName evidence="3">Lipoprotein</fullName>
    </recommendedName>
</protein>
<organism evidence="1 2">
    <name type="scientific">Leptospira kobayashii</name>
    <dbReference type="NCBI Taxonomy" id="1917830"/>
    <lineage>
        <taxon>Bacteria</taxon>
        <taxon>Pseudomonadati</taxon>
        <taxon>Spirochaetota</taxon>
        <taxon>Spirochaetia</taxon>
        <taxon>Leptospirales</taxon>
        <taxon>Leptospiraceae</taxon>
        <taxon>Leptospira</taxon>
    </lineage>
</organism>
<gene>
    <name evidence="1" type="ORF">LPTSP3_g37620</name>
</gene>
<proteinExistence type="predicted"/>